<evidence type="ECO:0000313" key="2">
    <source>
        <dbReference type="Proteomes" id="UP000594800"/>
    </source>
</evidence>
<dbReference type="Gene3D" id="3.10.129.10">
    <property type="entry name" value="Hotdog Thioesterase"/>
    <property type="match status" value="1"/>
</dbReference>
<dbReference type="InterPro" id="IPR003736">
    <property type="entry name" value="PAAI_dom"/>
</dbReference>
<dbReference type="RefSeq" id="WP_196101574.1">
    <property type="nucleotide sequence ID" value="NZ_CP064942.1"/>
</dbReference>
<dbReference type="EMBL" id="CP064942">
    <property type="protein sequence ID" value="QPH52360.1"/>
    <property type="molecule type" value="Genomic_DNA"/>
</dbReference>
<proteinExistence type="predicted"/>
<dbReference type="CDD" id="cd03443">
    <property type="entry name" value="PaaI_thioesterase"/>
    <property type="match status" value="1"/>
</dbReference>
<dbReference type="Pfam" id="PF14539">
    <property type="entry name" value="DUF4442"/>
    <property type="match status" value="1"/>
</dbReference>
<accession>A0A7S9LP19</accession>
<dbReference type="InterPro" id="IPR029069">
    <property type="entry name" value="HotDog_dom_sf"/>
</dbReference>
<dbReference type="KEGG" id="poz:I0K15_11030"/>
<name>A0A7S9LP19_9RHOB</name>
<gene>
    <name evidence="1" type="ORF">I0K15_11030</name>
</gene>
<dbReference type="AlphaFoldDB" id="A0A7S9LP19"/>
<keyword evidence="2" id="KW-1185">Reference proteome</keyword>
<reference evidence="1 2" key="1">
    <citation type="submission" date="2020-11" db="EMBL/GenBank/DDBJ databases">
        <title>Description of Pontivivens ytuae sp. nov. isolated from deep sea sediment of Mariana Trench.</title>
        <authorList>
            <person name="Wang Z."/>
            <person name="Sun Q.-L."/>
            <person name="Xu X.-D."/>
            <person name="Tang Y.-Z."/>
            <person name="Zhang J."/>
        </authorList>
    </citation>
    <scope>NUCLEOTIDE SEQUENCE [LARGE SCALE GENOMIC DNA]</scope>
    <source>
        <strain evidence="1 2">MT2928</strain>
    </source>
</reference>
<evidence type="ECO:0000313" key="1">
    <source>
        <dbReference type="EMBL" id="QPH52360.1"/>
    </source>
</evidence>
<dbReference type="InterPro" id="IPR027961">
    <property type="entry name" value="DUF4442"/>
</dbReference>
<dbReference type="SUPFAM" id="SSF54637">
    <property type="entry name" value="Thioesterase/thiol ester dehydrase-isomerase"/>
    <property type="match status" value="1"/>
</dbReference>
<sequence>MNPYEMIRAHMGQTIPFARHTGVEITEIADGTATAVLPSSKETQNHIGTPHAGAVFTLGETASGAAMAGALAPVILEARPVAADAKITYLAIAKGALTATAKTSIPGSEALATLKAEGRVKFDVHVTVTDEDGTTVNEMTVAWHVKTG</sequence>
<dbReference type="NCBIfam" id="TIGR00369">
    <property type="entry name" value="unchar_dom_1"/>
    <property type="match status" value="1"/>
</dbReference>
<dbReference type="GO" id="GO:0016790">
    <property type="term" value="F:thiolester hydrolase activity"/>
    <property type="evidence" value="ECO:0007669"/>
    <property type="project" value="UniProtKB-ARBA"/>
</dbReference>
<organism evidence="1 2">
    <name type="scientific">Pontivivens ytuae</name>
    <dbReference type="NCBI Taxonomy" id="2789856"/>
    <lineage>
        <taxon>Bacteria</taxon>
        <taxon>Pseudomonadati</taxon>
        <taxon>Pseudomonadota</taxon>
        <taxon>Alphaproteobacteria</taxon>
        <taxon>Rhodobacterales</taxon>
        <taxon>Paracoccaceae</taxon>
        <taxon>Pontivivens</taxon>
    </lineage>
</organism>
<dbReference type="Proteomes" id="UP000594800">
    <property type="component" value="Chromosome"/>
</dbReference>
<protein>
    <submittedName>
        <fullName evidence="1">YiiD C-terminal domain-containing protein</fullName>
    </submittedName>
</protein>